<protein>
    <submittedName>
        <fullName evidence="2">Uncharacterized protein</fullName>
    </submittedName>
</protein>
<reference evidence="2" key="1">
    <citation type="submission" date="2019-02" db="EMBL/GenBank/DDBJ databases">
        <title>Draft genome of the type strain Pelomonas aquatica CCUG 52575T.</title>
        <authorList>
            <person name="Gomila M."/>
            <person name="Lalucat J."/>
        </authorList>
    </citation>
    <scope>NUCLEOTIDE SEQUENCE</scope>
    <source>
        <strain evidence="2">CCUG 52575</strain>
    </source>
</reference>
<proteinExistence type="predicted"/>
<keyword evidence="3" id="KW-1185">Reference proteome</keyword>
<evidence type="ECO:0000313" key="3">
    <source>
        <dbReference type="Proteomes" id="UP001152766"/>
    </source>
</evidence>
<evidence type="ECO:0000313" key="2">
    <source>
        <dbReference type="EMBL" id="MDG0863998.1"/>
    </source>
</evidence>
<name>A0A9X4R965_9BURK</name>
<accession>A0A9X4R965</accession>
<sequence length="149" mass="15910">MSYLHFLPRSTPAMAVMLEDLGNPSARAIARAMGVHERTVERWRSLGRAPKPVMLALFFATRWGRSAVNCQAVNDARLYFGYASALRTELDAANAKLARLGQIGEFGSANDPAPGAPAGAPQSTVVAHAGQPLATTEEPVKPARLTRAN</sequence>
<feature type="compositionally biased region" description="Low complexity" evidence="1">
    <location>
        <begin position="112"/>
        <end position="121"/>
    </location>
</feature>
<dbReference type="RefSeq" id="WP_268153546.1">
    <property type="nucleotide sequence ID" value="NZ_JAPPUW010000024.1"/>
</dbReference>
<organism evidence="2 3">
    <name type="scientific">Pelomonas aquatica</name>
    <dbReference type="NCBI Taxonomy" id="431058"/>
    <lineage>
        <taxon>Bacteria</taxon>
        <taxon>Pseudomonadati</taxon>
        <taxon>Pseudomonadota</taxon>
        <taxon>Betaproteobacteria</taxon>
        <taxon>Burkholderiales</taxon>
        <taxon>Sphaerotilaceae</taxon>
        <taxon>Roseateles</taxon>
    </lineage>
</organism>
<feature type="region of interest" description="Disordered" evidence="1">
    <location>
        <begin position="108"/>
        <end position="149"/>
    </location>
</feature>
<evidence type="ECO:0000256" key="1">
    <source>
        <dbReference type="SAM" id="MobiDB-lite"/>
    </source>
</evidence>
<dbReference type="EMBL" id="SGUG01000025">
    <property type="protein sequence ID" value="MDG0863998.1"/>
    <property type="molecule type" value="Genomic_DNA"/>
</dbReference>
<gene>
    <name evidence="2" type="ORF">EXJ73_16170</name>
</gene>
<dbReference type="AlphaFoldDB" id="A0A9X4R965"/>
<comment type="caution">
    <text evidence="2">The sequence shown here is derived from an EMBL/GenBank/DDBJ whole genome shotgun (WGS) entry which is preliminary data.</text>
</comment>
<dbReference type="Proteomes" id="UP001152766">
    <property type="component" value="Unassembled WGS sequence"/>
</dbReference>